<feature type="domain" description="Nucleotidyl transferase" evidence="1">
    <location>
        <begin position="2"/>
        <end position="234"/>
    </location>
</feature>
<dbReference type="EMBL" id="FRAF01000005">
    <property type="protein sequence ID" value="SHJ89310.1"/>
    <property type="molecule type" value="Genomic_DNA"/>
</dbReference>
<dbReference type="InterPro" id="IPR005908">
    <property type="entry name" value="G1P_thy_trans_l"/>
</dbReference>
<evidence type="ECO:0000313" key="3">
    <source>
        <dbReference type="Proteomes" id="UP000184016"/>
    </source>
</evidence>
<dbReference type="InterPro" id="IPR005835">
    <property type="entry name" value="NTP_transferase_dom"/>
</dbReference>
<dbReference type="CDD" id="cd04189">
    <property type="entry name" value="G1P_TT_long"/>
    <property type="match status" value="1"/>
</dbReference>
<dbReference type="AlphaFoldDB" id="A0A1M6N0R3"/>
<dbReference type="Pfam" id="PF00483">
    <property type="entry name" value="NTP_transferase"/>
    <property type="match status" value="1"/>
</dbReference>
<reference evidence="3" key="1">
    <citation type="submission" date="2016-11" db="EMBL/GenBank/DDBJ databases">
        <authorList>
            <person name="Varghese N."/>
            <person name="Submissions S."/>
        </authorList>
    </citation>
    <scope>NUCLEOTIDE SEQUENCE [LARGE SCALE GENOMIC DNA]</scope>
    <source>
        <strain evidence="3">USBA-503</strain>
    </source>
</reference>
<dbReference type="PANTHER" id="PTHR42883:SF2">
    <property type="entry name" value="THYMIDYLYLTRANSFERASE"/>
    <property type="match status" value="1"/>
</dbReference>
<dbReference type="GO" id="GO:0016740">
    <property type="term" value="F:transferase activity"/>
    <property type="evidence" value="ECO:0007669"/>
    <property type="project" value="UniProtKB-KW"/>
</dbReference>
<gene>
    <name evidence="2" type="ORF">SAMN05443507_10537</name>
</gene>
<dbReference type="RefSeq" id="WP_072873283.1">
    <property type="nucleotide sequence ID" value="NZ_FRAF01000005.1"/>
</dbReference>
<dbReference type="InterPro" id="IPR029044">
    <property type="entry name" value="Nucleotide-diphossugar_trans"/>
</dbReference>
<dbReference type="NCBIfam" id="TIGR01208">
    <property type="entry name" value="rmlA_long"/>
    <property type="match status" value="1"/>
</dbReference>
<dbReference type="SUPFAM" id="SSF53448">
    <property type="entry name" value="Nucleotide-diphospho-sugar transferases"/>
    <property type="match status" value="1"/>
</dbReference>
<keyword evidence="3" id="KW-1185">Reference proteome</keyword>
<dbReference type="OrthoDB" id="9803871at2"/>
<name>A0A1M6N0R3_9BACL</name>
<accession>A0A1M6N0R3</accession>
<evidence type="ECO:0000313" key="2">
    <source>
        <dbReference type="EMBL" id="SHJ89310.1"/>
    </source>
</evidence>
<dbReference type="Proteomes" id="UP000184016">
    <property type="component" value="Unassembled WGS sequence"/>
</dbReference>
<proteinExistence type="predicted"/>
<dbReference type="PANTHER" id="PTHR42883">
    <property type="entry name" value="GLUCOSE-1-PHOSPHATE THYMIDYLTRANSFERASE"/>
    <property type="match status" value="1"/>
</dbReference>
<dbReference type="STRING" id="1830138.SAMN05443507_10537"/>
<keyword evidence="2" id="KW-0808">Transferase</keyword>
<organism evidence="2 3">
    <name type="scientific">Alicyclobacillus tolerans</name>
    <dbReference type="NCBI Taxonomy" id="90970"/>
    <lineage>
        <taxon>Bacteria</taxon>
        <taxon>Bacillati</taxon>
        <taxon>Bacillota</taxon>
        <taxon>Bacilli</taxon>
        <taxon>Bacillales</taxon>
        <taxon>Alicyclobacillaceae</taxon>
        <taxon>Alicyclobacillus</taxon>
    </lineage>
</organism>
<dbReference type="Gene3D" id="3.90.550.10">
    <property type="entry name" value="Spore Coat Polysaccharide Biosynthesis Protein SpsA, Chain A"/>
    <property type="match status" value="1"/>
</dbReference>
<dbReference type="Gene3D" id="2.160.10.10">
    <property type="entry name" value="Hexapeptide repeat proteins"/>
    <property type="match status" value="1"/>
</dbReference>
<evidence type="ECO:0000259" key="1">
    <source>
        <dbReference type="Pfam" id="PF00483"/>
    </source>
</evidence>
<protein>
    <submittedName>
        <fullName evidence="2">Glucose-1-phosphate thymidylyltransferase</fullName>
    </submittedName>
</protein>
<sequence>MKALILSGGTGSRLRPLTYTNAKQLIPVANKPILYYAIEAIKEAGIEEIGVIVGETKDEVISALGDGSEWGVSFTYIPQEAPLGLAHAVKIAEDFIGQDDFLMFLGDNLVRQGVKSFVEQFQREKPNSLILLSRVDEPQRFGVAELDGGRVIRLVEKPKNPPSDLALVGVYLFDNHIFQAVHSIQPSWRNELEITDAIQYLVDQNFRVDAHIIDGWWKDTGKPEDVLEANRMMLEQIDSRVDGYVCEHSQIIGRVVVEKGAKVIKSTLRGPLIIGSGSVVEDTYIGPFTAISENVEIKNSEIENSIVLKEVKISDIQCRIDFSLIGKGVKIQKQNNKPKAYNFVIGDNGQIDL</sequence>